<sequence>MPIRRRGGGLAPRRSGLSLFHAPCSRTVPEPGAGAQRLLLLFDAYNFSPAEAMTLDVAEDLLVRDCMLRRGLAWQALPAPA</sequence>
<keyword evidence="2" id="KW-1185">Reference proteome</keyword>
<reference evidence="1 2" key="1">
    <citation type="journal article" date="2019" name="Int. J. Syst. Evol. Microbiol.">
        <title>The Global Catalogue of Microorganisms (GCM) 10K type strain sequencing project: providing services to taxonomists for standard genome sequencing and annotation.</title>
        <authorList>
            <consortium name="The Broad Institute Genomics Platform"/>
            <consortium name="The Broad Institute Genome Sequencing Center for Infectious Disease"/>
            <person name="Wu L."/>
            <person name="Ma J."/>
        </authorList>
    </citation>
    <scope>NUCLEOTIDE SEQUENCE [LARGE SCALE GENOMIC DNA]</scope>
    <source>
        <strain evidence="1 2">JCM 11136</strain>
    </source>
</reference>
<name>A0ABN1Q7D7_9ACTN</name>
<dbReference type="Proteomes" id="UP001501578">
    <property type="component" value="Unassembled WGS sequence"/>
</dbReference>
<proteinExistence type="predicted"/>
<dbReference type="EMBL" id="BAAAHQ010000024">
    <property type="protein sequence ID" value="GAA0938073.1"/>
    <property type="molecule type" value="Genomic_DNA"/>
</dbReference>
<dbReference type="RefSeq" id="WP_343952207.1">
    <property type="nucleotide sequence ID" value="NZ_BAAAHQ010000024.1"/>
</dbReference>
<evidence type="ECO:0000313" key="1">
    <source>
        <dbReference type="EMBL" id="GAA0938073.1"/>
    </source>
</evidence>
<gene>
    <name evidence="1" type="ORF">GCM10009560_47810</name>
</gene>
<accession>A0ABN1Q7D7</accession>
<comment type="caution">
    <text evidence="1">The sequence shown here is derived from an EMBL/GenBank/DDBJ whole genome shotgun (WGS) entry which is preliminary data.</text>
</comment>
<organism evidence="1 2">
    <name type="scientific">Nonomuraea longicatena</name>
    <dbReference type="NCBI Taxonomy" id="83682"/>
    <lineage>
        <taxon>Bacteria</taxon>
        <taxon>Bacillati</taxon>
        <taxon>Actinomycetota</taxon>
        <taxon>Actinomycetes</taxon>
        <taxon>Streptosporangiales</taxon>
        <taxon>Streptosporangiaceae</taxon>
        <taxon>Nonomuraea</taxon>
    </lineage>
</organism>
<evidence type="ECO:0000313" key="2">
    <source>
        <dbReference type="Proteomes" id="UP001501578"/>
    </source>
</evidence>
<protein>
    <submittedName>
        <fullName evidence="1">Uncharacterized protein</fullName>
    </submittedName>
</protein>